<gene>
    <name evidence="3" type="ORF">CtesDRAFT_PD2458</name>
</gene>
<feature type="compositionally biased region" description="Basic and acidic residues" evidence="1">
    <location>
        <begin position="54"/>
        <end position="94"/>
    </location>
</feature>
<dbReference type="RefSeq" id="WP_003055219.1">
    <property type="nucleotide sequence ID" value="NZ_AAUJ02000001.1"/>
</dbReference>
<organism evidence="3 4">
    <name type="scientific">Comamonas testosteroni (strain DSM 14576 / KF-1)</name>
    <name type="common">Pseudomonas testosteroni</name>
    <dbReference type="NCBI Taxonomy" id="399795"/>
    <lineage>
        <taxon>Bacteria</taxon>
        <taxon>Pseudomonadati</taxon>
        <taxon>Pseudomonadota</taxon>
        <taxon>Betaproteobacteria</taxon>
        <taxon>Burkholderiales</taxon>
        <taxon>Comamonadaceae</taxon>
        <taxon>Comamonas</taxon>
    </lineage>
</organism>
<protein>
    <submittedName>
        <fullName evidence="3">Uncharacterized protein</fullName>
    </submittedName>
</protein>
<evidence type="ECO:0000313" key="3">
    <source>
        <dbReference type="EMBL" id="EED67512.1"/>
    </source>
</evidence>
<evidence type="ECO:0000256" key="2">
    <source>
        <dbReference type="SAM" id="Phobius"/>
    </source>
</evidence>
<dbReference type="Proteomes" id="UP000003039">
    <property type="component" value="Unassembled WGS sequence"/>
</dbReference>
<dbReference type="AlphaFoldDB" id="B7WUJ9"/>
<proteinExistence type="predicted"/>
<feature type="region of interest" description="Disordered" evidence="1">
    <location>
        <begin position="54"/>
        <end position="106"/>
    </location>
</feature>
<keyword evidence="2" id="KW-1133">Transmembrane helix</keyword>
<feature type="transmembrane region" description="Helical" evidence="2">
    <location>
        <begin position="20"/>
        <end position="38"/>
    </location>
</feature>
<name>B7WUJ9_COMTK</name>
<keyword evidence="2" id="KW-0472">Membrane</keyword>
<evidence type="ECO:0000313" key="4">
    <source>
        <dbReference type="Proteomes" id="UP000003039"/>
    </source>
</evidence>
<dbReference type="EMBL" id="AAUJ02000001">
    <property type="protein sequence ID" value="EED67512.1"/>
    <property type="molecule type" value="Genomic_DNA"/>
</dbReference>
<reference evidence="3 4" key="1">
    <citation type="journal article" date="2004" name="Appl. Environ. Microbiol.">
        <title>Mineralization of individual congeners of linear alkylbenzenesulfonate by defined pairs of heterotrophic bacteria.</title>
        <authorList>
            <person name="Schleheck D."/>
            <person name="Knepper T.P."/>
            <person name="Fischer K."/>
            <person name="Cook A.M."/>
        </authorList>
    </citation>
    <scope>NUCLEOTIDE SEQUENCE [LARGE SCALE GENOMIC DNA]</scope>
    <source>
        <strain evidence="4">DSM 14576 / KF-1</strain>
    </source>
</reference>
<evidence type="ECO:0000256" key="1">
    <source>
        <dbReference type="SAM" id="MobiDB-lite"/>
    </source>
</evidence>
<comment type="caution">
    <text evidence="3">The sequence shown here is derived from an EMBL/GenBank/DDBJ whole genome shotgun (WGS) entry which is preliminary data.</text>
</comment>
<keyword evidence="2" id="KW-0812">Transmembrane</keyword>
<sequence length="151" mass="17474">MARYMAEQSDSDFLTDVFKIALGVFIGGLLAALAYGQIQEWQLERALAQSNAAMKREMQKVKDQEEKARRDAEQRRVQQEQQRLADEQAARDRAAQQAVQRQQEYERNARREAAWKRYYQPSALCNADPLTVPCVNAGMVARRNFDAQYRD</sequence>
<accession>B7WUJ9</accession>